<evidence type="ECO:0000259" key="2">
    <source>
        <dbReference type="Pfam" id="PF00487"/>
    </source>
</evidence>
<organism evidence="3 4">
    <name type="scientific">Alicyclobacillus dauci</name>
    <dbReference type="NCBI Taxonomy" id="1475485"/>
    <lineage>
        <taxon>Bacteria</taxon>
        <taxon>Bacillati</taxon>
        <taxon>Bacillota</taxon>
        <taxon>Bacilli</taxon>
        <taxon>Bacillales</taxon>
        <taxon>Alicyclobacillaceae</taxon>
        <taxon>Alicyclobacillus</taxon>
    </lineage>
</organism>
<feature type="transmembrane region" description="Helical" evidence="1">
    <location>
        <begin position="53"/>
        <end position="75"/>
    </location>
</feature>
<dbReference type="Pfam" id="PF00487">
    <property type="entry name" value="FA_desaturase"/>
    <property type="match status" value="1"/>
</dbReference>
<keyword evidence="4" id="KW-1185">Reference proteome</keyword>
<reference evidence="3" key="1">
    <citation type="submission" date="2022-08" db="EMBL/GenBank/DDBJ databases">
        <title>Alicyclobacillus dauci DSM2870, complete genome.</title>
        <authorList>
            <person name="Wang Q."/>
            <person name="Cai R."/>
            <person name="Wang Z."/>
        </authorList>
    </citation>
    <scope>NUCLEOTIDE SEQUENCE</scope>
    <source>
        <strain evidence="3">DSM 28700</strain>
    </source>
</reference>
<keyword evidence="1" id="KW-1133">Transmembrane helix</keyword>
<dbReference type="InterPro" id="IPR018247">
    <property type="entry name" value="EF_Hand_1_Ca_BS"/>
</dbReference>
<dbReference type="CDD" id="cd03507">
    <property type="entry name" value="Delta12-FADS-like"/>
    <property type="match status" value="1"/>
</dbReference>
<feature type="transmembrane region" description="Helical" evidence="1">
    <location>
        <begin position="187"/>
        <end position="205"/>
    </location>
</feature>
<feature type="transmembrane region" description="Helical" evidence="1">
    <location>
        <begin position="87"/>
        <end position="105"/>
    </location>
</feature>
<feature type="transmembrane region" description="Helical" evidence="1">
    <location>
        <begin position="150"/>
        <end position="167"/>
    </location>
</feature>
<keyword evidence="1" id="KW-0812">Transmembrane</keyword>
<dbReference type="EMBL" id="CP104064">
    <property type="protein sequence ID" value="WAH37518.1"/>
    <property type="molecule type" value="Genomic_DNA"/>
</dbReference>
<accession>A0ABY6Z4S0</accession>
<feature type="transmembrane region" description="Helical" evidence="1">
    <location>
        <begin position="28"/>
        <end position="47"/>
    </location>
</feature>
<sequence length="360" mass="42084">MNINMHEEHNNWKKDIVPFQKSDTRKSLWQLTNTVVPFLGLWCLAYLSLSVSIWITMVLAILSSGFFMRIFIIFHDCCHHSFFKSRKANETVGIITGILTFFPYYQWKYEHSVHHATSGNLTRRGTGDMWTLTVNEYTESSPLRRIVYRLYRNPFVMFGLGPIHLFLNQYRFNRKGAGRKERINTHVTNFALAGILGLLCFILGWKGVLLVEGPILYLSGMVGIWLFYVQHQFEHTYFEKADKWNYVSAALQGSSFYKLPKVLQWITGNIGFHHVHHLGPRVPNYSLQRAHESVRFLQNVPEISLLSSLRSLRYRLWDENNNRFVGFKEIEKINLNKKANPTFNPASLIRTLLKKSKILH</sequence>
<name>A0ABY6Z4S0_9BACL</name>
<dbReference type="InterPro" id="IPR005804">
    <property type="entry name" value="FA_desaturase_dom"/>
</dbReference>
<dbReference type="PROSITE" id="PS00018">
    <property type="entry name" value="EF_HAND_1"/>
    <property type="match status" value="1"/>
</dbReference>
<evidence type="ECO:0000313" key="3">
    <source>
        <dbReference type="EMBL" id="WAH37518.1"/>
    </source>
</evidence>
<evidence type="ECO:0000256" key="1">
    <source>
        <dbReference type="SAM" id="Phobius"/>
    </source>
</evidence>
<protein>
    <submittedName>
        <fullName evidence="3">Fatty acid desaturase</fullName>
    </submittedName>
</protein>
<dbReference type="PANTHER" id="PTHR19353">
    <property type="entry name" value="FATTY ACID DESATURASE 2"/>
    <property type="match status" value="1"/>
</dbReference>
<dbReference type="Proteomes" id="UP001164803">
    <property type="component" value="Chromosome"/>
</dbReference>
<feature type="transmembrane region" description="Helical" evidence="1">
    <location>
        <begin position="211"/>
        <end position="229"/>
    </location>
</feature>
<keyword evidence="1" id="KW-0472">Membrane</keyword>
<feature type="domain" description="Fatty acid desaturase" evidence="2">
    <location>
        <begin position="54"/>
        <end position="295"/>
    </location>
</feature>
<proteinExistence type="predicted"/>
<evidence type="ECO:0000313" key="4">
    <source>
        <dbReference type="Proteomes" id="UP001164803"/>
    </source>
</evidence>
<dbReference type="InterPro" id="IPR012171">
    <property type="entry name" value="Fatty_acid_desaturase"/>
</dbReference>
<dbReference type="PANTHER" id="PTHR19353:SF73">
    <property type="entry name" value="FATTY ACID DESATURASE"/>
    <property type="match status" value="1"/>
</dbReference>
<gene>
    <name evidence="3" type="ORF">NZD86_02985</name>
</gene>